<evidence type="ECO:0000313" key="2">
    <source>
        <dbReference type="Proteomes" id="UP000058857"/>
    </source>
</evidence>
<sequence length="115" mass="12706">MFCDSCVFFRSKNTQGPAIIFDDGLNSFFSQSSKSSGRKTNRNPAILILQKDSFFDQIHLPGSSCLDMGMGNIVPRDSASSGYFTSSGHSKDRIGLYLSLVNLSADFLAFRKNFE</sequence>
<accession>A0A0S2IPE4</accession>
<evidence type="ECO:0000313" key="1">
    <source>
        <dbReference type="EMBL" id="ALO25532.1"/>
    </source>
</evidence>
<proteinExistence type="predicted"/>
<name>A0A0S2IPE4_LEPBO</name>
<dbReference type="Proteomes" id="UP000058857">
    <property type="component" value="Chromosome 1"/>
</dbReference>
<protein>
    <submittedName>
        <fullName evidence="1">Uncharacterized protein</fullName>
    </submittedName>
</protein>
<organism evidence="1">
    <name type="scientific">Leptospira borgpetersenii serovar Ballum</name>
    <dbReference type="NCBI Taxonomy" id="280505"/>
    <lineage>
        <taxon>Bacteria</taxon>
        <taxon>Pseudomonadati</taxon>
        <taxon>Spirochaetota</taxon>
        <taxon>Spirochaetia</taxon>
        <taxon>Leptospirales</taxon>
        <taxon>Leptospiraceae</taxon>
        <taxon>Leptospira</taxon>
    </lineage>
</organism>
<reference evidence="1 2" key="1">
    <citation type="journal article" date="2015" name="PLoS Negl. Trop. Dis.">
        <title>Distribution of Plasmids in Distinct Leptospira Pathogenic Species.</title>
        <authorList>
            <person name="Wang Y."/>
            <person name="Zhuang X."/>
            <person name="Zhong Y."/>
            <person name="Zhang C."/>
            <person name="Zhang Y."/>
            <person name="Zeng L."/>
            <person name="Zhu Y."/>
            <person name="He P."/>
            <person name="Dong K."/>
            <person name="Pal U."/>
            <person name="Guo X."/>
            <person name="Qin J."/>
        </authorList>
    </citation>
    <scope>NUCLEOTIDE SEQUENCE [LARGE SCALE GENOMIC DNA]</scope>
    <source>
        <strain evidence="1 2">56604</strain>
    </source>
</reference>
<gene>
    <name evidence="1" type="ORF">LBBP_01228</name>
</gene>
<dbReference type="AlphaFoldDB" id="A0A0S2IPE4"/>
<dbReference type="EMBL" id="CP012029">
    <property type="protein sequence ID" value="ALO25532.1"/>
    <property type="molecule type" value="Genomic_DNA"/>
</dbReference>